<name>A0A813IS76_POLGL</name>
<dbReference type="Proteomes" id="UP000626109">
    <property type="component" value="Unassembled WGS sequence"/>
</dbReference>
<proteinExistence type="predicted"/>
<comment type="caution">
    <text evidence="1">The sequence shown here is derived from an EMBL/GenBank/DDBJ whole genome shotgun (WGS) entry which is preliminary data.</text>
</comment>
<organism evidence="1 2">
    <name type="scientific">Polarella glacialis</name>
    <name type="common">Dinoflagellate</name>
    <dbReference type="NCBI Taxonomy" id="89957"/>
    <lineage>
        <taxon>Eukaryota</taxon>
        <taxon>Sar</taxon>
        <taxon>Alveolata</taxon>
        <taxon>Dinophyceae</taxon>
        <taxon>Suessiales</taxon>
        <taxon>Suessiaceae</taxon>
        <taxon>Polarella</taxon>
    </lineage>
</organism>
<evidence type="ECO:0000313" key="1">
    <source>
        <dbReference type="EMBL" id="CAE8654633.1"/>
    </source>
</evidence>
<protein>
    <submittedName>
        <fullName evidence="1">Uncharacterized protein</fullName>
    </submittedName>
</protein>
<feature type="non-terminal residue" evidence="1">
    <location>
        <position position="1"/>
    </location>
</feature>
<gene>
    <name evidence="1" type="ORF">PGLA2088_LOCUS11134</name>
</gene>
<evidence type="ECO:0000313" key="2">
    <source>
        <dbReference type="Proteomes" id="UP000626109"/>
    </source>
</evidence>
<feature type="non-terminal residue" evidence="1">
    <location>
        <position position="107"/>
    </location>
</feature>
<sequence length="107" mass="12013">DDKPRLKLLLDEALAAFKKSVAKQAHLAGEAAAVRPPARSLHVHIRDSTNLKVAVEILHVICADEHDQPKHLLGIRDEDSLSRPLPPMNPMIHQLRHRHTWSPQSLP</sequence>
<accession>A0A813IS76</accession>
<dbReference type="EMBL" id="CAJNNW010012746">
    <property type="protein sequence ID" value="CAE8654633.1"/>
    <property type="molecule type" value="Genomic_DNA"/>
</dbReference>
<reference evidence="1" key="1">
    <citation type="submission" date="2021-02" db="EMBL/GenBank/DDBJ databases">
        <authorList>
            <person name="Dougan E. K."/>
            <person name="Rhodes N."/>
            <person name="Thang M."/>
            <person name="Chan C."/>
        </authorList>
    </citation>
    <scope>NUCLEOTIDE SEQUENCE</scope>
</reference>
<dbReference type="AlphaFoldDB" id="A0A813IS76"/>